<keyword evidence="2" id="KW-0963">Cytoplasm</keyword>
<name>A0A2G9UVU2_TELCI</name>
<gene>
    <name evidence="7" type="ORF">TELCIR_04403</name>
</gene>
<evidence type="ECO:0000256" key="3">
    <source>
        <dbReference type="ARBA" id="ARBA00022737"/>
    </source>
</evidence>
<comment type="subcellular location">
    <subcellularLocation>
        <location evidence="1">Cytoplasm</location>
    </subcellularLocation>
</comment>
<evidence type="ECO:0000256" key="4">
    <source>
        <dbReference type="ARBA" id="ARBA00022803"/>
    </source>
</evidence>
<evidence type="ECO:0000256" key="2">
    <source>
        <dbReference type="ARBA" id="ARBA00022490"/>
    </source>
</evidence>
<dbReference type="OrthoDB" id="626167at2759"/>
<dbReference type="AlphaFoldDB" id="A0A2G9UVU2"/>
<dbReference type="Pfam" id="PF13176">
    <property type="entry name" value="TPR_7"/>
    <property type="match status" value="2"/>
</dbReference>
<keyword evidence="4" id="KW-0802">TPR repeat</keyword>
<evidence type="ECO:0000256" key="1">
    <source>
        <dbReference type="ARBA" id="ARBA00004496"/>
    </source>
</evidence>
<reference evidence="7 8" key="1">
    <citation type="submission" date="2015-09" db="EMBL/GenBank/DDBJ databases">
        <title>Draft genome of the parasitic nematode Teladorsagia circumcincta isolate WARC Sus (inbred).</title>
        <authorList>
            <person name="Mitreva M."/>
        </authorList>
    </citation>
    <scope>NUCLEOTIDE SEQUENCE [LARGE SCALE GENOMIC DNA]</scope>
    <source>
        <strain evidence="7 8">S</strain>
    </source>
</reference>
<evidence type="ECO:0000313" key="8">
    <source>
        <dbReference type="Proteomes" id="UP000230423"/>
    </source>
</evidence>
<dbReference type="GO" id="GO:0005737">
    <property type="term" value="C:cytoplasm"/>
    <property type="evidence" value="ECO:0007669"/>
    <property type="project" value="UniProtKB-SubCell"/>
</dbReference>
<dbReference type="PANTHER" id="PTHR46630">
    <property type="entry name" value="TETRATRICOPEPTIDE REPEAT PROTEIN 29"/>
    <property type="match status" value="1"/>
</dbReference>
<sequence>MVGQELAAADHPREASKVLTRALSLHSPSLRLRESALSALASVHYLLGEYQKATLYYEKQLDIRSQLGGPLVDVHDNIATSAELAGNYLLAVSHRKQRLKFLEGVAEADERLKIACLHCSASQADAALEQCDIVEQLLKTTAEDDRARIATDIRIGRGIAYSSMGETSKCLEQLASVQPVNEDDAMRVADAIVACHIKDGNIQNAIEYLNVLLKTSSETNQQKLFGHTCFLLAREHIRNGRPTSAVRLAKRILRLARTTSDRCLERAGLQLMATIYEEQNDVQSATALLQKYMEVTGITIPESVNALLRLSALAQRAGADPMDYMNKALKLADGSGNVDVVVLARSAMLRHLITLSQPDHEPRVVHLLSLQRELLKADIKVTSRSLIFEDLAMCEMAETSGIDEIHALEQSLTEAQEGNNVRRELFLLEKLGDCLLGMDRYAEAEGFYQQLLTLAQQLRAVTQIKRAYMKLAM</sequence>
<dbReference type="SMART" id="SM00028">
    <property type="entry name" value="TPR"/>
    <property type="match status" value="4"/>
</dbReference>
<dbReference type="PANTHER" id="PTHR46630:SF1">
    <property type="entry name" value="TETRATRICOPEPTIDE REPEAT PROTEIN 29"/>
    <property type="match status" value="1"/>
</dbReference>
<dbReference type="GO" id="GO:0003341">
    <property type="term" value="P:cilium movement"/>
    <property type="evidence" value="ECO:0007669"/>
    <property type="project" value="TreeGrafter"/>
</dbReference>
<evidence type="ECO:0000313" key="7">
    <source>
        <dbReference type="EMBL" id="PIO73630.1"/>
    </source>
</evidence>
<proteinExistence type="predicted"/>
<dbReference type="InterPro" id="IPR019734">
    <property type="entry name" value="TPR_rpt"/>
</dbReference>
<evidence type="ECO:0000256" key="6">
    <source>
        <dbReference type="ARBA" id="ARBA00044739"/>
    </source>
</evidence>
<dbReference type="Proteomes" id="UP000230423">
    <property type="component" value="Unassembled WGS sequence"/>
</dbReference>
<dbReference type="InterPro" id="IPR051476">
    <property type="entry name" value="Bac_ResReg_Asp_Phosphatase"/>
</dbReference>
<dbReference type="EMBL" id="KZ345416">
    <property type="protein sequence ID" value="PIO73630.1"/>
    <property type="molecule type" value="Genomic_DNA"/>
</dbReference>
<dbReference type="GO" id="GO:0005929">
    <property type="term" value="C:cilium"/>
    <property type="evidence" value="ECO:0007669"/>
    <property type="project" value="TreeGrafter"/>
</dbReference>
<keyword evidence="3" id="KW-0677">Repeat</keyword>
<keyword evidence="8" id="KW-1185">Reference proteome</keyword>
<dbReference type="SUPFAM" id="SSF48452">
    <property type="entry name" value="TPR-like"/>
    <property type="match status" value="3"/>
</dbReference>
<dbReference type="InterPro" id="IPR011990">
    <property type="entry name" value="TPR-like_helical_dom_sf"/>
</dbReference>
<dbReference type="Gene3D" id="1.25.40.10">
    <property type="entry name" value="Tetratricopeptide repeat domain"/>
    <property type="match status" value="2"/>
</dbReference>
<comment type="function">
    <text evidence="6">Axonemal protein which is implicated in axonemal and/or peri-axonemal structure assembly and regulates flagellum assembly and beating and therefore sperm motility.</text>
</comment>
<accession>A0A2G9UVU2</accession>
<organism evidence="7 8">
    <name type="scientific">Teladorsagia circumcincta</name>
    <name type="common">Brown stomach worm</name>
    <name type="synonym">Ostertagia circumcincta</name>
    <dbReference type="NCBI Taxonomy" id="45464"/>
    <lineage>
        <taxon>Eukaryota</taxon>
        <taxon>Metazoa</taxon>
        <taxon>Ecdysozoa</taxon>
        <taxon>Nematoda</taxon>
        <taxon>Chromadorea</taxon>
        <taxon>Rhabditida</taxon>
        <taxon>Rhabditina</taxon>
        <taxon>Rhabditomorpha</taxon>
        <taxon>Strongyloidea</taxon>
        <taxon>Trichostrongylidae</taxon>
        <taxon>Teladorsagia</taxon>
    </lineage>
</organism>
<evidence type="ECO:0000256" key="5">
    <source>
        <dbReference type="ARBA" id="ARBA00040665"/>
    </source>
</evidence>
<protein>
    <recommendedName>
        <fullName evidence="5">Tetratricopeptide repeat protein 29</fullName>
    </recommendedName>
</protein>